<evidence type="ECO:0000256" key="1">
    <source>
        <dbReference type="SAM" id="Phobius"/>
    </source>
</evidence>
<keyword evidence="1" id="KW-0472">Membrane</keyword>
<accession>A0A3P7P3X9</accession>
<evidence type="ECO:0000259" key="2">
    <source>
        <dbReference type="Pfam" id="PF01682"/>
    </source>
</evidence>
<keyword evidence="1" id="KW-1133">Transmembrane helix</keyword>
<protein>
    <recommendedName>
        <fullName evidence="2">Domain of unknown function DB domain-containing protein</fullName>
    </recommendedName>
</protein>
<keyword evidence="4" id="KW-1185">Reference proteome</keyword>
<feature type="domain" description="Domain of unknown function DB" evidence="2">
    <location>
        <begin position="54"/>
        <end position="129"/>
    </location>
</feature>
<dbReference type="InterPro" id="IPR002602">
    <property type="entry name" value="DB"/>
</dbReference>
<proteinExistence type="predicted"/>
<dbReference type="AlphaFoldDB" id="A0A3P7P3X9"/>
<sequence>MECCRRRDLPDPCLNKCSYANYNQNAVCFRPCIIYFYLMFLFVVLIVWFQLRSMFLQIDPCPLLAANDIHFCAARGRDHRQCCTMNGVATTLARQKCLIFCDQRPQNETRLDLSYLPCFERFESIKGCFWRWARKQYQLDKLFITKWMEPKTNLQHAFGFDIEQQPPSPFDHQL</sequence>
<evidence type="ECO:0000313" key="3">
    <source>
        <dbReference type="EMBL" id="VDN37301.1"/>
    </source>
</evidence>
<dbReference type="Pfam" id="PF01682">
    <property type="entry name" value="DB"/>
    <property type="match status" value="1"/>
</dbReference>
<dbReference type="Proteomes" id="UP000271098">
    <property type="component" value="Unassembled WGS sequence"/>
</dbReference>
<reference evidence="3 4" key="1">
    <citation type="submission" date="2018-11" db="EMBL/GenBank/DDBJ databases">
        <authorList>
            <consortium name="Pathogen Informatics"/>
        </authorList>
    </citation>
    <scope>NUCLEOTIDE SEQUENCE [LARGE SCALE GENOMIC DNA]</scope>
</reference>
<evidence type="ECO:0000313" key="4">
    <source>
        <dbReference type="Proteomes" id="UP000271098"/>
    </source>
</evidence>
<keyword evidence="1" id="KW-0812">Transmembrane</keyword>
<dbReference type="OrthoDB" id="5843172at2759"/>
<name>A0A3P7P3X9_9BILA</name>
<dbReference type="PANTHER" id="PTHR46705:SF2">
    <property type="entry name" value="DOMAIN OF UNKNOWN FUNCTION DB DOMAIN-CONTAINING PROTEIN"/>
    <property type="match status" value="1"/>
</dbReference>
<dbReference type="EMBL" id="UYRT01091640">
    <property type="protein sequence ID" value="VDN37301.1"/>
    <property type="molecule type" value="Genomic_DNA"/>
</dbReference>
<organism evidence="3 4">
    <name type="scientific">Gongylonema pulchrum</name>
    <dbReference type="NCBI Taxonomy" id="637853"/>
    <lineage>
        <taxon>Eukaryota</taxon>
        <taxon>Metazoa</taxon>
        <taxon>Ecdysozoa</taxon>
        <taxon>Nematoda</taxon>
        <taxon>Chromadorea</taxon>
        <taxon>Rhabditida</taxon>
        <taxon>Spirurina</taxon>
        <taxon>Spiruromorpha</taxon>
        <taxon>Spiruroidea</taxon>
        <taxon>Gongylonematidae</taxon>
        <taxon>Gongylonema</taxon>
    </lineage>
</organism>
<dbReference type="PANTHER" id="PTHR46705">
    <property type="entry name" value="PROTEIN CBG09805"/>
    <property type="match status" value="1"/>
</dbReference>
<feature type="transmembrane region" description="Helical" evidence="1">
    <location>
        <begin position="32"/>
        <end position="51"/>
    </location>
</feature>
<gene>
    <name evidence="3" type="ORF">GPUH_LOCUS21009</name>
</gene>